<keyword evidence="3 5" id="KW-1133">Transmembrane helix</keyword>
<dbReference type="GO" id="GO:0015095">
    <property type="term" value="F:magnesium ion transmembrane transporter activity"/>
    <property type="evidence" value="ECO:0007669"/>
    <property type="project" value="TreeGrafter"/>
</dbReference>
<proteinExistence type="predicted"/>
<dbReference type="AlphaFoldDB" id="A0A2S6FXV5"/>
<dbReference type="GO" id="GO:0050897">
    <property type="term" value="F:cobalt ion binding"/>
    <property type="evidence" value="ECO:0007669"/>
    <property type="project" value="TreeGrafter"/>
</dbReference>
<organism evidence="6 7">
    <name type="scientific">Clostridium algidicarnis DSM 15099</name>
    <dbReference type="NCBI Taxonomy" id="1121295"/>
    <lineage>
        <taxon>Bacteria</taxon>
        <taxon>Bacillati</taxon>
        <taxon>Bacillota</taxon>
        <taxon>Clostridia</taxon>
        <taxon>Eubacteriales</taxon>
        <taxon>Clostridiaceae</taxon>
        <taxon>Clostridium</taxon>
    </lineage>
</organism>
<name>A0A2S6FXV5_9CLOT</name>
<gene>
    <name evidence="6" type="ORF">BD821_10818</name>
</gene>
<dbReference type="PANTHER" id="PTHR46494">
    <property type="entry name" value="CORA FAMILY METAL ION TRANSPORTER (EUROFUNG)"/>
    <property type="match status" value="1"/>
</dbReference>
<dbReference type="Pfam" id="PF01544">
    <property type="entry name" value="CorA"/>
    <property type="match status" value="1"/>
</dbReference>
<dbReference type="GO" id="GO:0000287">
    <property type="term" value="F:magnesium ion binding"/>
    <property type="evidence" value="ECO:0007669"/>
    <property type="project" value="TreeGrafter"/>
</dbReference>
<dbReference type="GO" id="GO:0015087">
    <property type="term" value="F:cobalt ion transmembrane transporter activity"/>
    <property type="evidence" value="ECO:0007669"/>
    <property type="project" value="TreeGrafter"/>
</dbReference>
<reference evidence="6 7" key="1">
    <citation type="submission" date="2018-02" db="EMBL/GenBank/DDBJ databases">
        <title>Genomic Encyclopedia of Archaeal and Bacterial Type Strains, Phase II (KMG-II): from individual species to whole genera.</title>
        <authorList>
            <person name="Goeker M."/>
        </authorList>
    </citation>
    <scope>NUCLEOTIDE SEQUENCE [LARGE SCALE GENOMIC DNA]</scope>
    <source>
        <strain evidence="6 7">DSM 15099</strain>
    </source>
</reference>
<feature type="transmembrane region" description="Helical" evidence="5">
    <location>
        <begin position="227"/>
        <end position="249"/>
    </location>
</feature>
<keyword evidence="2 5" id="KW-0812">Transmembrane</keyword>
<dbReference type="InterPro" id="IPR002523">
    <property type="entry name" value="MgTranspt_CorA/ZnTranspt_ZntB"/>
</dbReference>
<sequence>MGIVLYKDGKIEKDKRYKEIKSGDAVLYLTDVYEDMFTKRSSNINFSRDIEIKDKNKIVINMPYVDELNKKRVEAVLEDGLVSLYFKEKGFIEFMEEKISRNKEIDYKTVFLSLFQFLMLSYDQKLIKLEDDVEIRFEDAVAKDSIQLESLLKDKKKIYMIKRCTNYYKSILVYLEDEFNDIKLYDKLFFSFQDTLNLAENVESSIYSCIDIYNSIYSNRMNKTMELLTFITVMLLPASILSGIFGMNFKFMPLLDHPQGFYITVAVMMSAVAFGIIYFFTNRKRP</sequence>
<dbReference type="SUPFAM" id="SSF144083">
    <property type="entry name" value="Magnesium transport protein CorA, transmembrane region"/>
    <property type="match status" value="1"/>
</dbReference>
<dbReference type="Gene3D" id="1.20.58.340">
    <property type="entry name" value="Magnesium transport protein CorA, transmembrane region"/>
    <property type="match status" value="1"/>
</dbReference>
<comment type="subcellular location">
    <subcellularLocation>
        <location evidence="1">Cell membrane</location>
        <topology evidence="1">Multi-pass membrane protein</topology>
    </subcellularLocation>
</comment>
<protein>
    <submittedName>
        <fullName evidence="6">Mg2+ and Co2+ transporter CorA</fullName>
    </submittedName>
</protein>
<evidence type="ECO:0000256" key="2">
    <source>
        <dbReference type="ARBA" id="ARBA00022692"/>
    </source>
</evidence>
<evidence type="ECO:0000256" key="3">
    <source>
        <dbReference type="ARBA" id="ARBA00022989"/>
    </source>
</evidence>
<accession>A0A2S6FXV5</accession>
<evidence type="ECO:0000313" key="6">
    <source>
        <dbReference type="EMBL" id="PPK48258.1"/>
    </source>
</evidence>
<dbReference type="Proteomes" id="UP000239863">
    <property type="component" value="Unassembled WGS sequence"/>
</dbReference>
<dbReference type="OrthoDB" id="9803416at2"/>
<evidence type="ECO:0000256" key="4">
    <source>
        <dbReference type="ARBA" id="ARBA00023136"/>
    </source>
</evidence>
<dbReference type="InterPro" id="IPR045863">
    <property type="entry name" value="CorA_TM1_TM2"/>
</dbReference>
<evidence type="ECO:0000256" key="1">
    <source>
        <dbReference type="ARBA" id="ARBA00004651"/>
    </source>
</evidence>
<feature type="transmembrane region" description="Helical" evidence="5">
    <location>
        <begin position="261"/>
        <end position="280"/>
    </location>
</feature>
<dbReference type="STRING" id="37659.GCA_000703125_00457"/>
<dbReference type="EMBL" id="PTIS01000008">
    <property type="protein sequence ID" value="PPK48258.1"/>
    <property type="molecule type" value="Genomic_DNA"/>
</dbReference>
<evidence type="ECO:0000313" key="7">
    <source>
        <dbReference type="Proteomes" id="UP000239863"/>
    </source>
</evidence>
<dbReference type="PANTHER" id="PTHR46494:SF1">
    <property type="entry name" value="CORA FAMILY METAL ION TRANSPORTER (EUROFUNG)"/>
    <property type="match status" value="1"/>
</dbReference>
<dbReference type="RefSeq" id="WP_104409852.1">
    <property type="nucleotide sequence ID" value="NZ_PTIS01000008.1"/>
</dbReference>
<keyword evidence="4 5" id="KW-0472">Membrane</keyword>
<evidence type="ECO:0000256" key="5">
    <source>
        <dbReference type="SAM" id="Phobius"/>
    </source>
</evidence>
<dbReference type="GO" id="GO:0005886">
    <property type="term" value="C:plasma membrane"/>
    <property type="evidence" value="ECO:0007669"/>
    <property type="project" value="UniProtKB-SubCell"/>
</dbReference>
<comment type="caution">
    <text evidence="6">The sequence shown here is derived from an EMBL/GenBank/DDBJ whole genome shotgun (WGS) entry which is preliminary data.</text>
</comment>